<proteinExistence type="predicted"/>
<keyword evidence="2" id="KW-1185">Reference proteome</keyword>
<protein>
    <submittedName>
        <fullName evidence="1">OB-fold nucleic acid binding domain-containing protein</fullName>
    </submittedName>
</protein>
<accession>A0ABV5W117</accession>
<dbReference type="RefSeq" id="WP_344913983.1">
    <property type="nucleotide sequence ID" value="NZ_BAAAYO010000013.1"/>
</dbReference>
<organism evidence="1 2">
    <name type="scientific">Paenibacillus hodogayensis</name>
    <dbReference type="NCBI Taxonomy" id="279208"/>
    <lineage>
        <taxon>Bacteria</taxon>
        <taxon>Bacillati</taxon>
        <taxon>Bacillota</taxon>
        <taxon>Bacilli</taxon>
        <taxon>Bacillales</taxon>
        <taxon>Paenibacillaceae</taxon>
        <taxon>Paenibacillus</taxon>
    </lineage>
</organism>
<evidence type="ECO:0000313" key="2">
    <source>
        <dbReference type="Proteomes" id="UP001589619"/>
    </source>
</evidence>
<evidence type="ECO:0000313" key="1">
    <source>
        <dbReference type="EMBL" id="MFB9754249.1"/>
    </source>
</evidence>
<dbReference type="Proteomes" id="UP001589619">
    <property type="component" value="Unassembled WGS sequence"/>
</dbReference>
<comment type="caution">
    <text evidence="1">The sequence shown here is derived from an EMBL/GenBank/DDBJ whole genome shotgun (WGS) entry which is preliminary data.</text>
</comment>
<sequence length="139" mass="14775">MMDSIRIWLAPMLTFALLLTYDAVHRQVDYAAAAEAENARSESSVVAESQGWLPVLSILEAGDMLGSAVTVEGKVLADSQKKADGKVLVQLEDQTGSVPVCFEAGSFRKGDVLRVTGKMGDGCGMTGLSAKVADVQRIR</sequence>
<dbReference type="EMBL" id="JBHMAG010000014">
    <property type="protein sequence ID" value="MFB9754249.1"/>
    <property type="molecule type" value="Genomic_DNA"/>
</dbReference>
<reference evidence="1 2" key="1">
    <citation type="submission" date="2024-09" db="EMBL/GenBank/DDBJ databases">
        <authorList>
            <person name="Sun Q."/>
            <person name="Mori K."/>
        </authorList>
    </citation>
    <scope>NUCLEOTIDE SEQUENCE [LARGE SCALE GENOMIC DNA]</scope>
    <source>
        <strain evidence="1 2">JCM 12520</strain>
    </source>
</reference>
<gene>
    <name evidence="1" type="ORF">ACFFNY_21985</name>
</gene>
<name>A0ABV5W117_9BACL</name>